<evidence type="ECO:0000313" key="1">
    <source>
        <dbReference type="EMBL" id="MCZ0963100.1"/>
    </source>
</evidence>
<dbReference type="Proteomes" id="UP001149822">
    <property type="component" value="Unassembled WGS sequence"/>
</dbReference>
<gene>
    <name evidence="1" type="ORF">OU682_15895</name>
</gene>
<reference evidence="1" key="1">
    <citation type="submission" date="2022-12" db="EMBL/GenBank/DDBJ databases">
        <title>Paracoccus sp. EF6 isolated from a lake water.</title>
        <authorList>
            <person name="Liu H."/>
        </authorList>
    </citation>
    <scope>NUCLEOTIDE SEQUENCE</scope>
    <source>
        <strain evidence="1">EF6</strain>
    </source>
</reference>
<organism evidence="1 2">
    <name type="scientific">Paracoccus benzoatiresistens</name>
    <dbReference type="NCBI Taxonomy" id="2997341"/>
    <lineage>
        <taxon>Bacteria</taxon>
        <taxon>Pseudomonadati</taxon>
        <taxon>Pseudomonadota</taxon>
        <taxon>Alphaproteobacteria</taxon>
        <taxon>Rhodobacterales</taxon>
        <taxon>Paracoccaceae</taxon>
        <taxon>Paracoccus</taxon>
    </lineage>
</organism>
<dbReference type="EMBL" id="JAPTYD010000028">
    <property type="protein sequence ID" value="MCZ0963100.1"/>
    <property type="molecule type" value="Genomic_DNA"/>
</dbReference>
<protein>
    <submittedName>
        <fullName evidence="1">Uncharacterized protein</fullName>
    </submittedName>
</protein>
<keyword evidence="2" id="KW-1185">Reference proteome</keyword>
<dbReference type="RefSeq" id="WP_268943162.1">
    <property type="nucleotide sequence ID" value="NZ_JAPTYD010000028.1"/>
</dbReference>
<comment type="caution">
    <text evidence="1">The sequence shown here is derived from an EMBL/GenBank/DDBJ whole genome shotgun (WGS) entry which is preliminary data.</text>
</comment>
<proteinExistence type="predicted"/>
<evidence type="ECO:0000313" key="2">
    <source>
        <dbReference type="Proteomes" id="UP001149822"/>
    </source>
</evidence>
<accession>A0ABT4J7J6</accession>
<sequence length="57" mass="6507">MEWTKADDVIRKVFRSLRQAETLGVKNDRDGILFELRFALRMCNAPSAGELVPALEK</sequence>
<name>A0ABT4J7J6_9RHOB</name>